<dbReference type="Proteomes" id="UP000681967">
    <property type="component" value="Unassembled WGS sequence"/>
</dbReference>
<dbReference type="EMBL" id="CAJOBI010031659">
    <property type="protein sequence ID" value="CAF4276158.1"/>
    <property type="molecule type" value="Genomic_DNA"/>
</dbReference>
<protein>
    <submittedName>
        <fullName evidence="3">Uncharacterized protein</fullName>
    </submittedName>
</protein>
<sequence length="321" mass="36781">MVIISSTTSISTLVHVIHNGINTQHHNKIGHLRMDTMKFMDLTTSCQSLPQGLALTKNDACHIFQNKTIFYVGDASIRTLFRDLAKMLTNGQELTNIEVAVENGEYEPIQGEKCHFKKGHIDAFDYVDFRSFRSSSIKLYYVHFSSLRAIIINDLIEWFESDTCHPVLDLVIFSSATGDMCLNHLLAPSIDFEDHLFHYSSRLDLTLNHFVKAIRKFSTNCTCIWMSLLPSRWPNITNNEKEKLKKIHNASTSLAVQHDFICFDRFRLWSSHCPLFKTRVLGRFSGKGVRRITETICELSATTWNKTLRVTSIDSTENPDV</sequence>
<accession>A0A820HC56</accession>
<dbReference type="AlphaFoldDB" id="A0A820HC56"/>
<dbReference type="EMBL" id="CAJOBH010046454">
    <property type="protein sequence ID" value="CAF4356971.1"/>
    <property type="molecule type" value="Genomic_DNA"/>
</dbReference>
<evidence type="ECO:0000313" key="6">
    <source>
        <dbReference type="Proteomes" id="UP000663842"/>
    </source>
</evidence>
<dbReference type="Proteomes" id="UP000663855">
    <property type="component" value="Unassembled WGS sequence"/>
</dbReference>
<evidence type="ECO:0000313" key="1">
    <source>
        <dbReference type="EMBL" id="CAF1046571.1"/>
    </source>
</evidence>
<dbReference type="Proteomes" id="UP000663842">
    <property type="component" value="Unassembled WGS sequence"/>
</dbReference>
<evidence type="ECO:0000313" key="4">
    <source>
        <dbReference type="EMBL" id="CAF4294490.1"/>
    </source>
</evidence>
<dbReference type="EMBL" id="CAJNOV010001039">
    <property type="protein sequence ID" value="CAF1046571.1"/>
    <property type="molecule type" value="Genomic_DNA"/>
</dbReference>
<comment type="caution">
    <text evidence="3">The sequence shown here is derived from an EMBL/GenBank/DDBJ whole genome shotgun (WGS) entry which is preliminary data.</text>
</comment>
<evidence type="ECO:0000313" key="2">
    <source>
        <dbReference type="EMBL" id="CAF4276158.1"/>
    </source>
</evidence>
<proteinExistence type="predicted"/>
<evidence type="ECO:0000313" key="3">
    <source>
        <dbReference type="EMBL" id="CAF4290127.1"/>
    </source>
</evidence>
<evidence type="ECO:0000313" key="5">
    <source>
        <dbReference type="EMBL" id="CAF4356971.1"/>
    </source>
</evidence>
<reference evidence="3" key="1">
    <citation type="submission" date="2021-02" db="EMBL/GenBank/DDBJ databases">
        <authorList>
            <person name="Nowell W R."/>
        </authorList>
    </citation>
    <scope>NUCLEOTIDE SEQUENCE</scope>
</reference>
<dbReference type="Proteomes" id="UP000676336">
    <property type="component" value="Unassembled WGS sequence"/>
</dbReference>
<organism evidence="3 6">
    <name type="scientific">Rotaria magnacalcarata</name>
    <dbReference type="NCBI Taxonomy" id="392030"/>
    <lineage>
        <taxon>Eukaryota</taxon>
        <taxon>Metazoa</taxon>
        <taxon>Spiralia</taxon>
        <taxon>Gnathifera</taxon>
        <taxon>Rotifera</taxon>
        <taxon>Eurotatoria</taxon>
        <taxon>Bdelloidea</taxon>
        <taxon>Philodinida</taxon>
        <taxon>Philodinidae</taxon>
        <taxon>Rotaria</taxon>
    </lineage>
</organism>
<gene>
    <name evidence="5" type="ORF">BYL167_LOCUS29726</name>
    <name evidence="1" type="ORF">CJN711_LOCUS4535</name>
    <name evidence="4" type="ORF">GIL414_LOCUS25553</name>
    <name evidence="2" type="ORF">SMN809_LOCUS25052</name>
    <name evidence="3" type="ORF">UXM345_LOCUS32828</name>
</gene>
<dbReference type="Proteomes" id="UP000681720">
    <property type="component" value="Unassembled WGS sequence"/>
</dbReference>
<name>A0A820HC56_9BILA</name>
<dbReference type="EMBL" id="CAJOBJ010035003">
    <property type="protein sequence ID" value="CAF4294490.1"/>
    <property type="molecule type" value="Genomic_DNA"/>
</dbReference>
<dbReference type="EMBL" id="CAJOBF010010357">
    <property type="protein sequence ID" value="CAF4290127.1"/>
    <property type="molecule type" value="Genomic_DNA"/>
</dbReference>